<feature type="active site" evidence="5">
    <location>
        <position position="19"/>
    </location>
</feature>
<sequence>MSAKPIKSILFVCLGNICRSPLAEGVFRAVWSERAGDLDMVLDSAATSGWEVGSAPDPRSIAIAARHGIDISGQMARKVRLEDFARFDLILGMDRQNVRDLRALAPAAANDRIHLYLEFASGSGRDVPDPYYDGPEAFASVYRMIREASEALATRLEVRVSAPDSGQASSTI</sequence>
<dbReference type="SMART" id="SM00226">
    <property type="entry name" value="LMWPc"/>
    <property type="match status" value="1"/>
</dbReference>
<dbReference type="InterPro" id="IPR017867">
    <property type="entry name" value="Tyr_phospatase_low_mol_wt"/>
</dbReference>
<comment type="similarity">
    <text evidence="1">Belongs to the low molecular weight phosphotyrosine protein phosphatase family.</text>
</comment>
<accession>A0A3A5L1L3</accession>
<evidence type="ECO:0000256" key="5">
    <source>
        <dbReference type="PIRSR" id="PIRSR617867-1"/>
    </source>
</evidence>
<dbReference type="RefSeq" id="WP_120014493.1">
    <property type="nucleotide sequence ID" value="NZ_QZWZ01000008.1"/>
</dbReference>
<name>A0A3A5L1L3_9HYPH</name>
<evidence type="ECO:0000313" key="7">
    <source>
        <dbReference type="EMBL" id="RJT39717.1"/>
    </source>
</evidence>
<dbReference type="PANTHER" id="PTHR11717:SF7">
    <property type="entry name" value="LOW MOLECULAR WEIGHT PHOSPHOTYROSINE PROTEIN PHOSPHATASE"/>
    <property type="match status" value="1"/>
</dbReference>
<dbReference type="AlphaFoldDB" id="A0A3A5L1L3"/>
<organism evidence="7 8">
    <name type="scientific">Mesorhizobium waimense</name>
    <dbReference type="NCBI Taxonomy" id="1300307"/>
    <lineage>
        <taxon>Bacteria</taxon>
        <taxon>Pseudomonadati</taxon>
        <taxon>Pseudomonadota</taxon>
        <taxon>Alphaproteobacteria</taxon>
        <taxon>Hyphomicrobiales</taxon>
        <taxon>Phyllobacteriaceae</taxon>
        <taxon>Mesorhizobium</taxon>
    </lineage>
</organism>
<evidence type="ECO:0000256" key="1">
    <source>
        <dbReference type="ARBA" id="ARBA00011063"/>
    </source>
</evidence>
<dbReference type="SUPFAM" id="SSF52788">
    <property type="entry name" value="Phosphotyrosine protein phosphatases I"/>
    <property type="match status" value="1"/>
</dbReference>
<keyword evidence="3" id="KW-0378">Hydrolase</keyword>
<dbReference type="EC" id="3.1.3.48" evidence="2"/>
<evidence type="ECO:0000256" key="4">
    <source>
        <dbReference type="ARBA" id="ARBA00022912"/>
    </source>
</evidence>
<reference evidence="7 8" key="1">
    <citation type="submission" date="2018-09" db="EMBL/GenBank/DDBJ databases">
        <title>Mesorhizobium carmichaelinearum sp. nov. isolated from Carmichaelinea spp. root nodules in New Zealand.</title>
        <authorList>
            <person name="De Meyer S.E."/>
        </authorList>
    </citation>
    <scope>NUCLEOTIDE SEQUENCE [LARGE SCALE GENOMIC DNA]</scope>
    <source>
        <strain evidence="7 8">ICMP19557</strain>
    </source>
</reference>
<dbReference type="Proteomes" id="UP000272706">
    <property type="component" value="Unassembled WGS sequence"/>
</dbReference>
<dbReference type="PANTHER" id="PTHR11717">
    <property type="entry name" value="LOW MOLECULAR WEIGHT PROTEIN TYROSINE PHOSPHATASE"/>
    <property type="match status" value="1"/>
</dbReference>
<keyword evidence="8" id="KW-1185">Reference proteome</keyword>
<gene>
    <name evidence="7" type="ORF">D3227_12965</name>
</gene>
<feature type="domain" description="Phosphotyrosine protein phosphatase I" evidence="6">
    <location>
        <begin position="7"/>
        <end position="155"/>
    </location>
</feature>
<evidence type="ECO:0000256" key="3">
    <source>
        <dbReference type="ARBA" id="ARBA00022801"/>
    </source>
</evidence>
<evidence type="ECO:0000313" key="8">
    <source>
        <dbReference type="Proteomes" id="UP000272706"/>
    </source>
</evidence>
<dbReference type="InterPro" id="IPR050438">
    <property type="entry name" value="LMW_PTPase"/>
</dbReference>
<dbReference type="InterPro" id="IPR023485">
    <property type="entry name" value="Ptyr_pPase"/>
</dbReference>
<keyword evidence="4" id="KW-0904">Protein phosphatase</keyword>
<proteinExistence type="inferred from homology"/>
<dbReference type="Gene3D" id="3.40.50.2300">
    <property type="match status" value="1"/>
</dbReference>
<protein>
    <recommendedName>
        <fullName evidence="2">protein-tyrosine-phosphatase</fullName>
        <ecNumber evidence="2">3.1.3.48</ecNumber>
    </recommendedName>
</protein>
<evidence type="ECO:0000256" key="2">
    <source>
        <dbReference type="ARBA" id="ARBA00013064"/>
    </source>
</evidence>
<dbReference type="GO" id="GO:0004725">
    <property type="term" value="F:protein tyrosine phosphatase activity"/>
    <property type="evidence" value="ECO:0007669"/>
    <property type="project" value="UniProtKB-EC"/>
</dbReference>
<dbReference type="CDD" id="cd16343">
    <property type="entry name" value="LMWPTP"/>
    <property type="match status" value="1"/>
</dbReference>
<dbReference type="Pfam" id="PF01451">
    <property type="entry name" value="LMWPc"/>
    <property type="match status" value="1"/>
</dbReference>
<dbReference type="InterPro" id="IPR036196">
    <property type="entry name" value="Ptyr_pPase_sf"/>
</dbReference>
<feature type="active site" description="Proton donor" evidence="5">
    <location>
        <position position="129"/>
    </location>
</feature>
<dbReference type="PRINTS" id="PR00719">
    <property type="entry name" value="LMWPTPASE"/>
</dbReference>
<dbReference type="OrthoDB" id="9784339at2"/>
<evidence type="ECO:0000259" key="6">
    <source>
        <dbReference type="SMART" id="SM00226"/>
    </source>
</evidence>
<comment type="caution">
    <text evidence="7">The sequence shown here is derived from an EMBL/GenBank/DDBJ whole genome shotgun (WGS) entry which is preliminary data.</text>
</comment>
<feature type="active site" description="Nucleophile" evidence="5">
    <location>
        <position position="13"/>
    </location>
</feature>
<dbReference type="EMBL" id="QZWZ01000008">
    <property type="protein sequence ID" value="RJT39717.1"/>
    <property type="molecule type" value="Genomic_DNA"/>
</dbReference>